<keyword evidence="2" id="KW-1185">Reference proteome</keyword>
<dbReference type="OrthoDB" id="6713263at2"/>
<sequence>MSKKWLLVGVALILWVAKLTYDQQEYVDQITSLQNQITKVSQATDNLNDQFVALQRHGVSTLPDTKALPEKQLTTGIDILNPLVLVKQQIDLIQFSLQQQQNSYALEHLQTLIKNVMQYDIAPALKQNLLDSLTSDQQRIVQYYQQQELQKKQTSLQLQQINQYLNVLMTKMATGDEKIAQEKTWFSLQSTDQAKTALMGRSIIIKEMQLRLLLAQQFFYHGKYQEYQASIEDMLVLTQQSSLLNQKELHHLLVQAKQINVLNLPKLQATALVK</sequence>
<reference evidence="2" key="1">
    <citation type="submission" date="2016-09" db="EMBL/GenBank/DDBJ databases">
        <authorList>
            <person name="Varghese N."/>
            <person name="Submissions S."/>
        </authorList>
    </citation>
    <scope>NUCLEOTIDE SEQUENCE [LARGE SCALE GENOMIC DNA]</scope>
    <source>
        <strain evidence="2">ANC 4422</strain>
    </source>
</reference>
<gene>
    <name evidence="1" type="ORF">SAMN05421733_106188</name>
</gene>
<dbReference type="Proteomes" id="UP000242501">
    <property type="component" value="Unassembled WGS sequence"/>
</dbReference>
<proteinExistence type="predicted"/>
<organism evidence="1 2">
    <name type="scientific">Acinetobacter boissieri</name>
    <dbReference type="NCBI Taxonomy" id="1219383"/>
    <lineage>
        <taxon>Bacteria</taxon>
        <taxon>Pseudomonadati</taxon>
        <taxon>Pseudomonadota</taxon>
        <taxon>Gammaproteobacteria</taxon>
        <taxon>Moraxellales</taxon>
        <taxon>Moraxellaceae</taxon>
        <taxon>Acinetobacter</taxon>
    </lineage>
</organism>
<evidence type="ECO:0000313" key="1">
    <source>
        <dbReference type="EMBL" id="SDB95836.1"/>
    </source>
</evidence>
<dbReference type="EMBL" id="FMYL01000006">
    <property type="protein sequence ID" value="SDB95836.1"/>
    <property type="molecule type" value="Genomic_DNA"/>
</dbReference>
<name>A0A1G6HQS3_9GAMM</name>
<evidence type="ECO:0008006" key="3">
    <source>
        <dbReference type="Google" id="ProtNLM"/>
    </source>
</evidence>
<dbReference type="AlphaFoldDB" id="A0A1G6HQS3"/>
<accession>A0A1G6HQS3</accession>
<dbReference type="RefSeq" id="WP_092748359.1">
    <property type="nucleotide sequence ID" value="NZ_FMYL01000006.1"/>
</dbReference>
<protein>
    <recommendedName>
        <fullName evidence="3">Uroporphyrin-3 C-methyltransferase</fullName>
    </recommendedName>
</protein>
<evidence type="ECO:0000313" key="2">
    <source>
        <dbReference type="Proteomes" id="UP000242501"/>
    </source>
</evidence>
<dbReference type="STRING" id="1219383.SAMN05421733_106188"/>